<proteinExistence type="predicted"/>
<organism evidence="1 2">
    <name type="scientific">Cervus elaphus hippelaphus</name>
    <name type="common">European red deer</name>
    <dbReference type="NCBI Taxonomy" id="46360"/>
    <lineage>
        <taxon>Eukaryota</taxon>
        <taxon>Metazoa</taxon>
        <taxon>Chordata</taxon>
        <taxon>Craniata</taxon>
        <taxon>Vertebrata</taxon>
        <taxon>Euteleostomi</taxon>
        <taxon>Mammalia</taxon>
        <taxon>Eutheria</taxon>
        <taxon>Laurasiatheria</taxon>
        <taxon>Artiodactyla</taxon>
        <taxon>Ruminantia</taxon>
        <taxon>Pecora</taxon>
        <taxon>Cervidae</taxon>
        <taxon>Cervinae</taxon>
        <taxon>Cervus</taxon>
    </lineage>
</organism>
<name>A0A212CU08_CEREH</name>
<dbReference type="AlphaFoldDB" id="A0A212CU08"/>
<dbReference type="Proteomes" id="UP000242450">
    <property type="component" value="Chromosome 12"/>
</dbReference>
<sequence>MDRRSGGSSTSSTHCSSGRVTEYREALPLKKEEALLSEMRAGGECLLDAVIQILKVASGRGSGGNEGKCTHQDVLLWSRGHRGGGAKTHLPSSASLCWVSHSLLALPFASLPSHRTYADGNLCRSFEESFLTPGQLVPFCFRRRH</sequence>
<gene>
    <name evidence="1" type="ORF">Celaphus_00006426</name>
</gene>
<evidence type="ECO:0000313" key="2">
    <source>
        <dbReference type="Proteomes" id="UP000242450"/>
    </source>
</evidence>
<evidence type="ECO:0000313" key="1">
    <source>
        <dbReference type="EMBL" id="OWK09422.1"/>
    </source>
</evidence>
<protein>
    <submittedName>
        <fullName evidence="1">Uncharacterized protein</fullName>
    </submittedName>
</protein>
<accession>A0A212CU08</accession>
<reference evidence="1 2" key="1">
    <citation type="journal article" date="2018" name="Mol. Genet. Genomics">
        <title>The red deer Cervus elaphus genome CerEla1.0: sequencing, annotating, genes, and chromosomes.</title>
        <authorList>
            <person name="Bana N.A."/>
            <person name="Nyiri A."/>
            <person name="Nagy J."/>
            <person name="Frank K."/>
            <person name="Nagy T."/>
            <person name="Steger V."/>
            <person name="Schiller M."/>
            <person name="Lakatos P."/>
            <person name="Sugar L."/>
            <person name="Horn P."/>
            <person name="Barta E."/>
            <person name="Orosz L."/>
        </authorList>
    </citation>
    <scope>NUCLEOTIDE SEQUENCE [LARGE SCALE GENOMIC DNA]</scope>
    <source>
        <strain evidence="1">Hungarian</strain>
    </source>
</reference>
<keyword evidence="2" id="KW-1185">Reference proteome</keyword>
<comment type="caution">
    <text evidence="1">The sequence shown here is derived from an EMBL/GenBank/DDBJ whole genome shotgun (WGS) entry which is preliminary data.</text>
</comment>
<dbReference type="EMBL" id="MKHE01000012">
    <property type="protein sequence ID" value="OWK09422.1"/>
    <property type="molecule type" value="Genomic_DNA"/>
</dbReference>